<dbReference type="AlphaFoldDB" id="A0A6I6MH87"/>
<gene>
    <name evidence="1" type="ORF">DSM104635_00996</name>
</gene>
<dbReference type="RefSeq" id="WP_158765138.1">
    <property type="nucleotide sequence ID" value="NZ_CP047045.1"/>
</dbReference>
<organism evidence="1 2">
    <name type="scientific">Terricaulis silvestris</name>
    <dbReference type="NCBI Taxonomy" id="2686094"/>
    <lineage>
        <taxon>Bacteria</taxon>
        <taxon>Pseudomonadati</taxon>
        <taxon>Pseudomonadota</taxon>
        <taxon>Alphaproteobacteria</taxon>
        <taxon>Caulobacterales</taxon>
        <taxon>Caulobacteraceae</taxon>
        <taxon>Terricaulis</taxon>
    </lineage>
</organism>
<evidence type="ECO:0008006" key="3">
    <source>
        <dbReference type="Google" id="ProtNLM"/>
    </source>
</evidence>
<accession>A0A6I6MH87</accession>
<proteinExistence type="predicted"/>
<evidence type="ECO:0000313" key="1">
    <source>
        <dbReference type="EMBL" id="QGZ94180.1"/>
    </source>
</evidence>
<sequence length="316" mass="35294">MATLDFAPGNTTQRGAWIRDFQLVDGYVHVKSTGVRFKNDWQLWKDIGRWFTYYAFVRLHGLWSHLSGKTGPRIYFTPHRPRPWYILWAATIWGGMRFANSPEAADAAIYFEDQTQASPPPPHHARAFNFGVGNVSKTYVAEAMERAFGYPLALDPTTHFGEAVEKGEGNGLHDGHVVQCPTARLEGKSYQRVIKTEGADGWAHDLRTACVGGKPVVVFVKKKPASARFSIQNSSVVVKNPGEVFSRAELAQIESFCAEMKLDWGGLDVLREHESGRLYVVDVNKTDTGPAVVLSWKDRARATTLLSNALRSMVLR</sequence>
<evidence type="ECO:0000313" key="2">
    <source>
        <dbReference type="Proteomes" id="UP000431269"/>
    </source>
</evidence>
<dbReference type="KEGG" id="tsv:DSM104635_00996"/>
<name>A0A6I6MH87_9CAUL</name>
<reference evidence="2" key="1">
    <citation type="submission" date="2019-12" db="EMBL/GenBank/DDBJ databases">
        <title>Complete genome of Terracaulis silvestris 0127_4.</title>
        <authorList>
            <person name="Vieira S."/>
            <person name="Riedel T."/>
            <person name="Sproer C."/>
            <person name="Pascual J."/>
            <person name="Boedeker C."/>
            <person name="Overmann J."/>
        </authorList>
    </citation>
    <scope>NUCLEOTIDE SEQUENCE [LARGE SCALE GENOMIC DNA]</scope>
    <source>
        <strain evidence="2">0127_4</strain>
    </source>
</reference>
<protein>
    <recommendedName>
        <fullName evidence="3">ATP-grasp domain-containing protein</fullName>
    </recommendedName>
</protein>
<keyword evidence="2" id="KW-1185">Reference proteome</keyword>
<dbReference type="Proteomes" id="UP000431269">
    <property type="component" value="Chromosome"/>
</dbReference>
<dbReference type="Gene3D" id="3.30.470.20">
    <property type="entry name" value="ATP-grasp fold, B domain"/>
    <property type="match status" value="1"/>
</dbReference>
<dbReference type="EMBL" id="CP047045">
    <property type="protein sequence ID" value="QGZ94180.1"/>
    <property type="molecule type" value="Genomic_DNA"/>
</dbReference>